<dbReference type="EMBL" id="PEJP01000029">
    <property type="protein sequence ID" value="RYO59716.1"/>
    <property type="molecule type" value="Genomic_DNA"/>
</dbReference>
<accession>A0A4Q4RS47</accession>
<sequence length="88" mass="8578">MTNHAISATTARPATVIPAASPPVAAAPSPSLFVSAPSAANCVETGCLVEGRIIVSIEEVVGINADVDASVGLVDSGDTDVDAGCASK</sequence>
<reference evidence="2" key="1">
    <citation type="journal article" date="2019" name="bioRxiv">
        <title>Genomics, evolutionary history and diagnostics of the Alternaria alternata species group including apple and Asian pear pathotypes.</title>
        <authorList>
            <person name="Armitage A.D."/>
            <person name="Cockerton H.M."/>
            <person name="Sreenivasaprasad S."/>
            <person name="Woodhall J.W."/>
            <person name="Lane C.R."/>
            <person name="Harrison R.J."/>
            <person name="Clarkson J.P."/>
        </authorList>
    </citation>
    <scope>NUCLEOTIDE SEQUENCE [LARGE SCALE GENOMIC DNA]</scope>
    <source>
        <strain evidence="2">RGR 97.0016</strain>
    </source>
</reference>
<keyword evidence="2" id="KW-1185">Reference proteome</keyword>
<comment type="caution">
    <text evidence="1">The sequence shown here is derived from an EMBL/GenBank/DDBJ whole genome shotgun (WGS) entry which is preliminary data.</text>
</comment>
<proteinExistence type="predicted"/>
<gene>
    <name evidence="1" type="ORF">AA0113_g7590</name>
</gene>
<dbReference type="Proteomes" id="UP000293823">
    <property type="component" value="Unassembled WGS sequence"/>
</dbReference>
<protein>
    <submittedName>
        <fullName evidence="1">Uncharacterized protein</fullName>
    </submittedName>
</protein>
<organism evidence="1 2">
    <name type="scientific">Alternaria arborescens</name>
    <dbReference type="NCBI Taxonomy" id="156630"/>
    <lineage>
        <taxon>Eukaryota</taxon>
        <taxon>Fungi</taxon>
        <taxon>Dikarya</taxon>
        <taxon>Ascomycota</taxon>
        <taxon>Pezizomycotina</taxon>
        <taxon>Dothideomycetes</taxon>
        <taxon>Pleosporomycetidae</taxon>
        <taxon>Pleosporales</taxon>
        <taxon>Pleosporineae</taxon>
        <taxon>Pleosporaceae</taxon>
        <taxon>Alternaria</taxon>
        <taxon>Alternaria sect. Alternaria</taxon>
    </lineage>
</organism>
<dbReference type="AlphaFoldDB" id="A0A4Q4RS47"/>
<evidence type="ECO:0000313" key="2">
    <source>
        <dbReference type="Proteomes" id="UP000293823"/>
    </source>
</evidence>
<name>A0A4Q4RS47_9PLEO</name>
<evidence type="ECO:0000313" key="1">
    <source>
        <dbReference type="EMBL" id="RYO59716.1"/>
    </source>
</evidence>